<dbReference type="PANTHER" id="PTHR11043">
    <property type="entry name" value="ZETA-COAT PROTEIN"/>
    <property type="match status" value="1"/>
</dbReference>
<comment type="function">
    <text evidence="11">The coatomer is a cytosolic protein complex that binds to dilysine motifs and reversibly associates with Golgi non-clathrin-coated vesicles, which further mediate biosynthetic protein transport from the ER, via the Golgi up to the trans Golgi network. Coatomer complex is required for budding from Golgi membranes, and is essential for the retrograde Golgi-to-ER transport of dilysine-tagged proteins. The zeta subunit may be involved in regulating the coat assembly and, hence, the rate of biosynthetic protein transport due to its association-dissociation properties with the coatomer complex.</text>
</comment>
<keyword evidence="7 12" id="KW-0653">Protein transport</keyword>
<dbReference type="GO" id="GO:0000139">
    <property type="term" value="C:Golgi membrane"/>
    <property type="evidence" value="ECO:0007669"/>
    <property type="project" value="UniProtKB-SubCell"/>
</dbReference>
<comment type="caution">
    <text evidence="14">The sequence shown here is derived from an EMBL/GenBank/DDBJ whole genome shotgun (WGS) entry which is preliminary data.</text>
</comment>
<comment type="subcellular location">
    <subcellularLocation>
        <location evidence="12">Cytoplasm</location>
    </subcellularLocation>
    <subcellularLocation>
        <location evidence="1 12">Golgi apparatus membrane</location>
        <topology evidence="1 12">Peripheral membrane protein</topology>
        <orientation evidence="1 12">Cytoplasmic side</orientation>
    </subcellularLocation>
    <subcellularLocation>
        <location evidence="12">Cytoplasmic vesicle</location>
        <location evidence="12">COPI-coated vesicle membrane</location>
        <topology evidence="12">Peripheral membrane protein</topology>
        <orientation evidence="12">Cytoplasmic side</orientation>
    </subcellularLocation>
</comment>
<dbReference type="InterPro" id="IPR022775">
    <property type="entry name" value="AP_mu_sigma_su"/>
</dbReference>
<dbReference type="SUPFAM" id="SSF64356">
    <property type="entry name" value="SNARE-like"/>
    <property type="match status" value="1"/>
</dbReference>
<evidence type="ECO:0000256" key="9">
    <source>
        <dbReference type="ARBA" id="ARBA00023136"/>
    </source>
</evidence>
<proteinExistence type="inferred from homology"/>
<keyword evidence="4 12" id="KW-0813">Transport</keyword>
<dbReference type="RefSeq" id="XP_067066978.1">
    <property type="nucleotide sequence ID" value="XM_067211459.1"/>
</dbReference>
<comment type="subunit">
    <text evidence="3 12">Oligomeric complex that consists of at least the alpha, beta, beta', gamma, delta, epsilon and zeta subunits.</text>
</comment>
<gene>
    <name evidence="14" type="ORF">cand_012210</name>
</gene>
<keyword evidence="10 12" id="KW-0968">Cytoplasmic vesicle</keyword>
<keyword evidence="8 12" id="KW-0333">Golgi apparatus</keyword>
<dbReference type="GO" id="GO:0006890">
    <property type="term" value="P:retrograde vesicle-mediated transport, Golgi to endoplasmic reticulum"/>
    <property type="evidence" value="ECO:0007669"/>
    <property type="project" value="UniProtKB-UniRule"/>
</dbReference>
<accession>A0A1J4ME72</accession>
<evidence type="ECO:0000256" key="10">
    <source>
        <dbReference type="ARBA" id="ARBA00023329"/>
    </source>
</evidence>
<evidence type="ECO:0000259" key="13">
    <source>
        <dbReference type="Pfam" id="PF01217"/>
    </source>
</evidence>
<feature type="domain" description="AP complex mu/sigma subunit" evidence="13">
    <location>
        <begin position="9"/>
        <end position="152"/>
    </location>
</feature>
<dbReference type="AlphaFoldDB" id="A0A1J4ME72"/>
<evidence type="ECO:0000256" key="1">
    <source>
        <dbReference type="ARBA" id="ARBA00004255"/>
    </source>
</evidence>
<keyword evidence="6 12" id="KW-0931">ER-Golgi transport</keyword>
<dbReference type="OrthoDB" id="6585768at2759"/>
<dbReference type="GeneID" id="92365406"/>
<dbReference type="GO" id="GO:0006886">
    <property type="term" value="P:intracellular protein transport"/>
    <property type="evidence" value="ECO:0007669"/>
    <property type="project" value="TreeGrafter"/>
</dbReference>
<evidence type="ECO:0000256" key="2">
    <source>
        <dbReference type="ARBA" id="ARBA00006972"/>
    </source>
</evidence>
<sequence length="176" mass="20080">MLHTILGCIILDSDGERIASRYYGNYKSNSFMKLCSQLEFEKQLYQKGSKLAGRNEAEAIFVDEFLCLVYTINDICIYLISKKSENELILLDVINCIYGSLLTVTVNHISKKSLFENLDSVHLILDEVVDESGIILETDPRVVYQRIQMQGSDVPEETSFNQAFTTAKENIMRSFL</sequence>
<evidence type="ECO:0000256" key="11">
    <source>
        <dbReference type="ARBA" id="ARBA00045555"/>
    </source>
</evidence>
<dbReference type="VEuPathDB" id="CryptoDB:cand_012210"/>
<dbReference type="EMBL" id="LRBS01000112">
    <property type="protein sequence ID" value="OII72538.1"/>
    <property type="molecule type" value="Genomic_DNA"/>
</dbReference>
<evidence type="ECO:0000256" key="12">
    <source>
        <dbReference type="RuleBase" id="RU366053"/>
    </source>
</evidence>
<evidence type="ECO:0000256" key="4">
    <source>
        <dbReference type="ARBA" id="ARBA00022448"/>
    </source>
</evidence>
<reference evidence="14 15" key="1">
    <citation type="submission" date="2016-10" db="EMBL/GenBank/DDBJ databases">
        <title>Reductive evolution of mitochondrial metabolism and differential evolution of invasion-related proteins in Cryptosporidium.</title>
        <authorList>
            <person name="Liu S."/>
            <person name="Roellig D.M."/>
            <person name="Guo Y."/>
            <person name="Li N."/>
            <person name="Frace M.A."/>
            <person name="Tang K."/>
            <person name="Zhang L."/>
            <person name="Feng Y."/>
            <person name="Xiao L."/>
        </authorList>
    </citation>
    <scope>NUCLEOTIDE SEQUENCE [LARGE SCALE GENOMIC DNA]</scope>
    <source>
        <strain evidence="14">30847</strain>
    </source>
</reference>
<dbReference type="Pfam" id="PF01217">
    <property type="entry name" value="Clat_adaptor_s"/>
    <property type="match status" value="1"/>
</dbReference>
<comment type="similarity">
    <text evidence="2 12">Belongs to the adaptor complexes small subunit family.</text>
</comment>
<dbReference type="Gene3D" id="3.30.450.60">
    <property type="match status" value="1"/>
</dbReference>
<evidence type="ECO:0000256" key="5">
    <source>
        <dbReference type="ARBA" id="ARBA00022490"/>
    </source>
</evidence>
<dbReference type="GO" id="GO:0030126">
    <property type="term" value="C:COPI vesicle coat"/>
    <property type="evidence" value="ECO:0007669"/>
    <property type="project" value="UniProtKB-UniRule"/>
</dbReference>
<keyword evidence="15" id="KW-1185">Reference proteome</keyword>
<dbReference type="InterPro" id="IPR011012">
    <property type="entry name" value="Longin-like_dom_sf"/>
</dbReference>
<evidence type="ECO:0000256" key="7">
    <source>
        <dbReference type="ARBA" id="ARBA00022927"/>
    </source>
</evidence>
<keyword evidence="5 12" id="KW-0963">Cytoplasm</keyword>
<evidence type="ECO:0000313" key="15">
    <source>
        <dbReference type="Proteomes" id="UP000186804"/>
    </source>
</evidence>
<dbReference type="GO" id="GO:0006891">
    <property type="term" value="P:intra-Golgi vesicle-mediated transport"/>
    <property type="evidence" value="ECO:0007669"/>
    <property type="project" value="TreeGrafter"/>
</dbReference>
<keyword evidence="9 12" id="KW-0472">Membrane</keyword>
<dbReference type="InterPro" id="IPR039652">
    <property type="entry name" value="Coatomer_zeta"/>
</dbReference>
<protein>
    <recommendedName>
        <fullName evidence="12">Coatomer subunit zeta</fullName>
    </recommendedName>
</protein>
<name>A0A1J4ME72_9CRYT</name>
<evidence type="ECO:0000256" key="8">
    <source>
        <dbReference type="ARBA" id="ARBA00023034"/>
    </source>
</evidence>
<evidence type="ECO:0000313" key="14">
    <source>
        <dbReference type="EMBL" id="OII72538.1"/>
    </source>
</evidence>
<evidence type="ECO:0000256" key="3">
    <source>
        <dbReference type="ARBA" id="ARBA00011775"/>
    </source>
</evidence>
<dbReference type="PANTHER" id="PTHR11043:SF0">
    <property type="entry name" value="COATOMER SUBUNIT ZETA"/>
    <property type="match status" value="1"/>
</dbReference>
<evidence type="ECO:0000256" key="6">
    <source>
        <dbReference type="ARBA" id="ARBA00022892"/>
    </source>
</evidence>
<organism evidence="14 15">
    <name type="scientific">Cryptosporidium andersoni</name>
    <dbReference type="NCBI Taxonomy" id="117008"/>
    <lineage>
        <taxon>Eukaryota</taxon>
        <taxon>Sar</taxon>
        <taxon>Alveolata</taxon>
        <taxon>Apicomplexa</taxon>
        <taxon>Conoidasida</taxon>
        <taxon>Coccidia</taxon>
        <taxon>Eucoccidiorida</taxon>
        <taxon>Eimeriorina</taxon>
        <taxon>Cryptosporidiidae</taxon>
        <taxon>Cryptosporidium</taxon>
    </lineage>
</organism>
<dbReference type="Proteomes" id="UP000186804">
    <property type="component" value="Unassembled WGS sequence"/>
</dbReference>